<keyword evidence="4" id="KW-0378">Hydrolase</keyword>
<evidence type="ECO:0000256" key="4">
    <source>
        <dbReference type="ARBA" id="ARBA00022801"/>
    </source>
</evidence>
<dbReference type="SUPFAM" id="SSF56281">
    <property type="entry name" value="Metallo-hydrolase/oxidoreductase"/>
    <property type="match status" value="1"/>
</dbReference>
<dbReference type="AlphaFoldDB" id="A0AAU7U575"/>
<dbReference type="InterPro" id="IPR036866">
    <property type="entry name" value="RibonucZ/Hydroxyglut_hydro"/>
</dbReference>
<keyword evidence="7" id="KW-0614">Plasmid</keyword>
<evidence type="ECO:0000313" key="7">
    <source>
        <dbReference type="EMBL" id="XBV83619.1"/>
    </source>
</evidence>
<dbReference type="KEGG" id="dsc:ABOD76_02735"/>
<sequence length="238" mass="26629">MEERPPRSIVKRLYLMQVGSVPEYQIPIVCYLVQTEDGENILIDTGLPEVLPEEASDFENGEDVVRQLARIGLEPGDIGTVISTHYDIDHAGRHAAFPTAQYVVQRVHHLDAAGNPRFAANRPEWDQPMERIRLVDGDAELLPGLELIETSGHVPGHQSVLVRLPHTGTVVLTVDAVSFGQDFTRDLQDNGRNEDPEAIRRSTIKLLDLTEREAPCLVVFGHDQAQWAGLKKLPEFYE</sequence>
<gene>
    <name evidence="7" type="ORF">ABOD76_02735</name>
</gene>
<dbReference type="InterPro" id="IPR051013">
    <property type="entry name" value="MBL_superfamily_lactonases"/>
</dbReference>
<dbReference type="SMART" id="SM00849">
    <property type="entry name" value="Lactamase_B"/>
    <property type="match status" value="1"/>
</dbReference>
<dbReference type="GO" id="GO:0046872">
    <property type="term" value="F:metal ion binding"/>
    <property type="evidence" value="ECO:0007669"/>
    <property type="project" value="UniProtKB-KW"/>
</dbReference>
<dbReference type="Pfam" id="PF00753">
    <property type="entry name" value="Lactamase_B"/>
    <property type="match status" value="1"/>
</dbReference>
<dbReference type="InterPro" id="IPR001279">
    <property type="entry name" value="Metallo-B-lactamas"/>
</dbReference>
<comment type="cofactor">
    <cofactor evidence="1">
        <name>Zn(2+)</name>
        <dbReference type="ChEBI" id="CHEBI:29105"/>
    </cofactor>
</comment>
<evidence type="ECO:0000256" key="2">
    <source>
        <dbReference type="ARBA" id="ARBA00007749"/>
    </source>
</evidence>
<dbReference type="PANTHER" id="PTHR42978">
    <property type="entry name" value="QUORUM-QUENCHING LACTONASE YTNP-RELATED-RELATED"/>
    <property type="match status" value="1"/>
</dbReference>
<organism evidence="7">
    <name type="scientific">Deinococcus sonorensis KR-87</name>
    <dbReference type="NCBI Taxonomy" id="694439"/>
    <lineage>
        <taxon>Bacteria</taxon>
        <taxon>Thermotogati</taxon>
        <taxon>Deinococcota</taxon>
        <taxon>Deinococci</taxon>
        <taxon>Deinococcales</taxon>
        <taxon>Deinococcaceae</taxon>
        <taxon>Deinococcus</taxon>
    </lineage>
</organism>
<evidence type="ECO:0000256" key="5">
    <source>
        <dbReference type="ARBA" id="ARBA00022833"/>
    </source>
</evidence>
<comment type="similarity">
    <text evidence="2">Belongs to the metallo-beta-lactamase superfamily.</text>
</comment>
<evidence type="ECO:0000256" key="1">
    <source>
        <dbReference type="ARBA" id="ARBA00001947"/>
    </source>
</evidence>
<dbReference type="CDD" id="cd07729">
    <property type="entry name" value="AHL_lactonase_MBL-fold"/>
    <property type="match status" value="1"/>
</dbReference>
<dbReference type="Gene3D" id="3.60.15.10">
    <property type="entry name" value="Ribonuclease Z/Hydroxyacylglutathione hydrolase-like"/>
    <property type="match status" value="1"/>
</dbReference>
<feature type="domain" description="Metallo-beta-lactamase" evidence="6">
    <location>
        <begin position="27"/>
        <end position="222"/>
    </location>
</feature>
<proteinExistence type="inferred from homology"/>
<keyword evidence="5" id="KW-0862">Zinc</keyword>
<geneLocation type="plasmid" evidence="7">
    <name>pDson01</name>
</geneLocation>
<name>A0AAU7U575_9DEIO</name>
<accession>A0AAU7U575</accession>
<dbReference type="EMBL" id="CP158297">
    <property type="protein sequence ID" value="XBV83619.1"/>
    <property type="molecule type" value="Genomic_DNA"/>
</dbReference>
<reference evidence="7" key="1">
    <citation type="submission" date="2024-06" db="EMBL/GenBank/DDBJ databases">
        <title>Draft Genome Sequence of Deinococcus sonorensis Type Strain KR-87, a Biofilm Producing Representative of the Genus Deinococcus.</title>
        <authorList>
            <person name="Boren L.S."/>
            <person name="Grosso R.A."/>
            <person name="Hugenberg-Cox A.N."/>
            <person name="Hill J.T.E."/>
            <person name="Albert C.M."/>
            <person name="Tuohy J.M."/>
        </authorList>
    </citation>
    <scope>NUCLEOTIDE SEQUENCE</scope>
    <source>
        <strain evidence="7">KR-87</strain>
        <plasmid evidence="7">pDson01</plasmid>
    </source>
</reference>
<dbReference type="RefSeq" id="WP_350241226.1">
    <property type="nucleotide sequence ID" value="NZ_CP158297.1"/>
</dbReference>
<evidence type="ECO:0000256" key="3">
    <source>
        <dbReference type="ARBA" id="ARBA00022723"/>
    </source>
</evidence>
<evidence type="ECO:0000259" key="6">
    <source>
        <dbReference type="SMART" id="SM00849"/>
    </source>
</evidence>
<keyword evidence="3" id="KW-0479">Metal-binding</keyword>
<dbReference type="PANTHER" id="PTHR42978:SF7">
    <property type="entry name" value="METALLO-HYDROLASE RV2300C-RELATED"/>
    <property type="match status" value="1"/>
</dbReference>
<dbReference type="GO" id="GO:0016787">
    <property type="term" value="F:hydrolase activity"/>
    <property type="evidence" value="ECO:0007669"/>
    <property type="project" value="UniProtKB-KW"/>
</dbReference>
<protein>
    <submittedName>
        <fullName evidence="7">N-acyl homoserine lactonase family protein</fullName>
    </submittedName>
</protein>